<proteinExistence type="predicted"/>
<dbReference type="AlphaFoldDB" id="A0A914PSW1"/>
<name>A0A914PSW1_9BILA</name>
<accession>A0A914PSW1</accession>
<sequence>MSVRRQPLYSLVETFRRLFPATYEEARVPGMSTTTTVNDSTVSKLIFKTPMAATTSLCMVGRQSASERVSSLDASDV</sequence>
<dbReference type="WBParaSite" id="PDA_v2.g21768.t1">
    <property type="protein sequence ID" value="PDA_v2.g21768.t1"/>
    <property type="gene ID" value="PDA_v2.g21768"/>
</dbReference>
<evidence type="ECO:0000313" key="2">
    <source>
        <dbReference type="WBParaSite" id="PDA_v2.g21768.t1"/>
    </source>
</evidence>
<keyword evidence="1" id="KW-1185">Reference proteome</keyword>
<evidence type="ECO:0000313" key="1">
    <source>
        <dbReference type="Proteomes" id="UP000887578"/>
    </source>
</evidence>
<organism evidence="1 2">
    <name type="scientific">Panagrolaimus davidi</name>
    <dbReference type="NCBI Taxonomy" id="227884"/>
    <lineage>
        <taxon>Eukaryota</taxon>
        <taxon>Metazoa</taxon>
        <taxon>Ecdysozoa</taxon>
        <taxon>Nematoda</taxon>
        <taxon>Chromadorea</taxon>
        <taxon>Rhabditida</taxon>
        <taxon>Tylenchina</taxon>
        <taxon>Panagrolaimomorpha</taxon>
        <taxon>Panagrolaimoidea</taxon>
        <taxon>Panagrolaimidae</taxon>
        <taxon>Panagrolaimus</taxon>
    </lineage>
</organism>
<protein>
    <submittedName>
        <fullName evidence="2">Uncharacterized protein</fullName>
    </submittedName>
</protein>
<reference evidence="2" key="1">
    <citation type="submission" date="2022-11" db="UniProtKB">
        <authorList>
            <consortium name="WormBaseParasite"/>
        </authorList>
    </citation>
    <scope>IDENTIFICATION</scope>
</reference>
<dbReference type="Proteomes" id="UP000887578">
    <property type="component" value="Unplaced"/>
</dbReference>